<dbReference type="Pfam" id="PF02727">
    <property type="entry name" value="Cu_amine_oxidN2"/>
    <property type="match status" value="1"/>
</dbReference>
<evidence type="ECO:0000256" key="6">
    <source>
        <dbReference type="ARBA" id="ARBA00022723"/>
    </source>
</evidence>
<comment type="cofactor">
    <cofactor evidence="2">
        <name>Mn(2+)</name>
        <dbReference type="ChEBI" id="CHEBI:29035"/>
    </cofactor>
</comment>
<feature type="region of interest" description="Disordered" evidence="14">
    <location>
        <begin position="1"/>
        <end position="33"/>
    </location>
</feature>
<comment type="cofactor">
    <cofactor evidence="1">
        <name>Cu cation</name>
        <dbReference type="ChEBI" id="CHEBI:23378"/>
    </cofactor>
</comment>
<gene>
    <name evidence="18" type="ORF">O181_039147</name>
</gene>
<dbReference type="Pfam" id="PF02728">
    <property type="entry name" value="Cu_amine_oxidN3"/>
    <property type="match status" value="1"/>
</dbReference>
<feature type="modified residue" description="2',4',5'-topaquinone" evidence="12">
    <location>
        <position position="469"/>
    </location>
</feature>
<evidence type="ECO:0000256" key="4">
    <source>
        <dbReference type="ARBA" id="ARBA00007983"/>
    </source>
</evidence>
<dbReference type="Gene3D" id="3.10.450.40">
    <property type="match status" value="2"/>
</dbReference>
<proteinExistence type="inferred from homology"/>
<comment type="subunit">
    <text evidence="5">Homodimer.</text>
</comment>
<evidence type="ECO:0000256" key="9">
    <source>
        <dbReference type="ARBA" id="ARBA00023008"/>
    </source>
</evidence>
<evidence type="ECO:0000256" key="1">
    <source>
        <dbReference type="ARBA" id="ARBA00001935"/>
    </source>
</evidence>
<keyword evidence="10" id="KW-0464">Manganese</keyword>
<dbReference type="GO" id="GO:0005507">
    <property type="term" value="F:copper ion binding"/>
    <property type="evidence" value="ECO:0007669"/>
    <property type="project" value="InterPro"/>
</dbReference>
<dbReference type="PANTHER" id="PTHR10638:SF86">
    <property type="entry name" value="COPPER AMINE OXIDASE 1-RELATED"/>
    <property type="match status" value="1"/>
</dbReference>
<dbReference type="GO" id="GO:0009308">
    <property type="term" value="P:amine metabolic process"/>
    <property type="evidence" value="ECO:0007669"/>
    <property type="project" value="UniProtKB-UniRule"/>
</dbReference>
<dbReference type="InterPro" id="IPR049948">
    <property type="entry name" value="Cu_Am_ox_TPQ-bd"/>
</dbReference>
<keyword evidence="6 13" id="KW-0479">Metal-binding</keyword>
<feature type="domain" description="Copper amine oxidase catalytic" evidence="15">
    <location>
        <begin position="309"/>
        <end position="718"/>
    </location>
</feature>
<dbReference type="InterPro" id="IPR016182">
    <property type="entry name" value="Cu_amine_oxidase_N-reg"/>
</dbReference>
<keyword evidence="19" id="KW-1185">Reference proteome</keyword>
<evidence type="ECO:0000259" key="16">
    <source>
        <dbReference type="Pfam" id="PF02727"/>
    </source>
</evidence>
<dbReference type="SUPFAM" id="SSF49998">
    <property type="entry name" value="Amine oxidase catalytic domain"/>
    <property type="match status" value="1"/>
</dbReference>
<dbReference type="Gene3D" id="2.70.98.20">
    <property type="entry name" value="Copper amine oxidase, catalytic domain"/>
    <property type="match status" value="1"/>
</dbReference>
<evidence type="ECO:0000256" key="14">
    <source>
        <dbReference type="SAM" id="MobiDB-lite"/>
    </source>
</evidence>
<evidence type="ECO:0000256" key="12">
    <source>
        <dbReference type="PIRSR" id="PIRSR600269-51"/>
    </source>
</evidence>
<dbReference type="InterPro" id="IPR036460">
    <property type="entry name" value="Cu_amine_oxidase_C_sf"/>
</dbReference>
<keyword evidence="8 13" id="KW-0560">Oxidoreductase</keyword>
<evidence type="ECO:0000256" key="3">
    <source>
        <dbReference type="ARBA" id="ARBA00001947"/>
    </source>
</evidence>
<dbReference type="PANTHER" id="PTHR10638">
    <property type="entry name" value="COPPER AMINE OXIDASE"/>
    <property type="match status" value="1"/>
</dbReference>
<dbReference type="SUPFAM" id="SSF54416">
    <property type="entry name" value="Amine oxidase N-terminal region"/>
    <property type="match status" value="2"/>
</dbReference>
<evidence type="ECO:0000259" key="15">
    <source>
        <dbReference type="Pfam" id="PF01179"/>
    </source>
</evidence>
<name>A0A9Q3DCB0_9BASI</name>
<dbReference type="InterPro" id="IPR000269">
    <property type="entry name" value="Cu_amine_oxidase"/>
</dbReference>
<dbReference type="InterPro" id="IPR015800">
    <property type="entry name" value="Cu_amine_oxidase_N2"/>
</dbReference>
<accession>A0A9Q3DCB0</accession>
<dbReference type="EMBL" id="AVOT02015265">
    <property type="protein sequence ID" value="MBW0499432.1"/>
    <property type="molecule type" value="Genomic_DNA"/>
</dbReference>
<dbReference type="GO" id="GO:0048038">
    <property type="term" value="F:quinone binding"/>
    <property type="evidence" value="ECO:0007669"/>
    <property type="project" value="InterPro"/>
</dbReference>
<dbReference type="EC" id="1.4.3.-" evidence="13"/>
<dbReference type="Pfam" id="PF01179">
    <property type="entry name" value="Cu_amine_oxid"/>
    <property type="match status" value="1"/>
</dbReference>
<keyword evidence="7 11" id="KW-0801">TPQ</keyword>
<feature type="domain" description="Copper amine oxidase N3-terminal" evidence="17">
    <location>
        <begin position="139"/>
        <end position="231"/>
    </location>
</feature>
<comment type="cofactor">
    <cofactor evidence="13">
        <name>Cu cation</name>
        <dbReference type="ChEBI" id="CHEBI:23378"/>
    </cofactor>
    <text evidence="13">Contains 1 topaquinone per subunit.</text>
</comment>
<dbReference type="PROSITE" id="PS01164">
    <property type="entry name" value="COPPER_AMINE_OXID_1"/>
    <property type="match status" value="1"/>
</dbReference>
<evidence type="ECO:0000256" key="11">
    <source>
        <dbReference type="PIRSR" id="PIRSR600269-50"/>
    </source>
</evidence>
<evidence type="ECO:0000313" key="18">
    <source>
        <dbReference type="EMBL" id="MBW0499432.1"/>
    </source>
</evidence>
<organism evidence="18 19">
    <name type="scientific">Austropuccinia psidii MF-1</name>
    <dbReference type="NCBI Taxonomy" id="1389203"/>
    <lineage>
        <taxon>Eukaryota</taxon>
        <taxon>Fungi</taxon>
        <taxon>Dikarya</taxon>
        <taxon>Basidiomycota</taxon>
        <taxon>Pucciniomycotina</taxon>
        <taxon>Pucciniomycetes</taxon>
        <taxon>Pucciniales</taxon>
        <taxon>Sphaerophragmiaceae</taxon>
        <taxon>Austropuccinia</taxon>
    </lineage>
</organism>
<evidence type="ECO:0000313" key="19">
    <source>
        <dbReference type="Proteomes" id="UP000765509"/>
    </source>
</evidence>
<keyword evidence="9 13" id="KW-0186">Copper</keyword>
<evidence type="ECO:0000259" key="17">
    <source>
        <dbReference type="Pfam" id="PF02728"/>
    </source>
</evidence>
<feature type="active site" description="Proton acceptor" evidence="11">
    <location>
        <position position="384"/>
    </location>
</feature>
<comment type="caution">
    <text evidence="18">The sequence shown here is derived from an EMBL/GenBank/DDBJ whole genome shotgun (WGS) entry which is preliminary data.</text>
</comment>
<reference evidence="18" key="1">
    <citation type="submission" date="2021-03" db="EMBL/GenBank/DDBJ databases">
        <title>Draft genome sequence of rust myrtle Austropuccinia psidii MF-1, a brazilian biotype.</title>
        <authorList>
            <person name="Quecine M.C."/>
            <person name="Pachon D.M.R."/>
            <person name="Bonatelli M.L."/>
            <person name="Correr F.H."/>
            <person name="Franceschini L.M."/>
            <person name="Leite T.F."/>
            <person name="Margarido G.R.A."/>
            <person name="Almeida C.A."/>
            <person name="Ferrarezi J.A."/>
            <person name="Labate C.A."/>
        </authorList>
    </citation>
    <scope>NUCLEOTIDE SEQUENCE</scope>
    <source>
        <strain evidence="18">MF-1</strain>
    </source>
</reference>
<dbReference type="FunFam" id="2.70.98.20:FF:000006">
    <property type="entry name" value="Amine oxidase"/>
    <property type="match status" value="1"/>
</dbReference>
<evidence type="ECO:0000256" key="10">
    <source>
        <dbReference type="ARBA" id="ARBA00023211"/>
    </source>
</evidence>
<comment type="PTM">
    <text evidence="12 13">Topaquinone (TPQ) is generated by copper-dependent autoxidation of a specific tyrosyl residue.</text>
</comment>
<dbReference type="Proteomes" id="UP000765509">
    <property type="component" value="Unassembled WGS sequence"/>
</dbReference>
<evidence type="ECO:0000256" key="5">
    <source>
        <dbReference type="ARBA" id="ARBA00011738"/>
    </source>
</evidence>
<dbReference type="OrthoDB" id="5379943at2759"/>
<feature type="active site" description="Schiff-base intermediate with substrate; via topaquinone" evidence="11">
    <location>
        <position position="469"/>
    </location>
</feature>
<feature type="compositionally biased region" description="Polar residues" evidence="14">
    <location>
        <begin position="1"/>
        <end position="10"/>
    </location>
</feature>
<dbReference type="GO" id="GO:0008131">
    <property type="term" value="F:primary methylamine oxidase activity"/>
    <property type="evidence" value="ECO:0007669"/>
    <property type="project" value="InterPro"/>
</dbReference>
<dbReference type="InterPro" id="IPR015798">
    <property type="entry name" value="Cu_amine_oxidase_C"/>
</dbReference>
<dbReference type="AlphaFoldDB" id="A0A9Q3DCB0"/>
<sequence length="742" mass="83515">MSSTSESMANGQAPELSKEAEYSVPRNTQHPLDPLTATEINTACVAAKEYAAQKMQLGEIKFAYISLIEPPKEDVLRFVGLLVSPGSNSYSPKTPERECEIAIIDVNSGAEYLLQVNLNEEPLFTKELIKLPIGTHFCVSPEEIDEAEEIVKSDIHVQKLCKEVGISKEQIACDGWAIGFDSRFENHKRLQQCFMYARLVKDGNLYAHPLDFVVIVDTLAKKVIHIDFPPHRIVESKLSSGTTQPPPLRELNQPLDTEKVQKSLMDSGRKRILPPMQAFQYLPDLLYQKPSGKVNPKFAMRNDLKPLYIVQPEGVSFALDGNNLVWQKWNMHVGFNYREGLIINTVTYEDKGVVRPLFYRLSLAEMVVPYAAPETPHNRKFAFDVGEYGLGNLANSLVLGCDCVGEIKYLDVVNVSLEGKAKTIKNAICIHEEDAGILWKHSDLRPGGRVHSVRSRKLVVSMICTIANYEYLFYWNFFQDGTISFEIKLSGILNLYLLAEGEKTNGFGIEVAPRIIAQHHAHTFCLRIHPMIDGLKNSVVQTDLLPLAHATGTTENYLGNGFQVHHRVLKETNEGAQKYDHSKGRYWTIINPNKLHYASKDPIGYRIVCRDQPRMLAKPDSLVAQRAPFAKHDFFVTPYVPHQYYPAGKFVPGTTETPQDSIENWLTPNKNIENEDIVVYLTYGINHVASPEQFPIMSAEVLTVVLKPSSFFDQNTSLDVQADIKPRKPECTHNSLNDNSGC</sequence>
<evidence type="ECO:0000256" key="13">
    <source>
        <dbReference type="RuleBase" id="RU000672"/>
    </source>
</evidence>
<feature type="domain" description="Copper amine oxidase N2-terminal" evidence="16">
    <location>
        <begin position="30"/>
        <end position="105"/>
    </location>
</feature>
<evidence type="ECO:0000256" key="7">
    <source>
        <dbReference type="ARBA" id="ARBA00022772"/>
    </source>
</evidence>
<evidence type="ECO:0000256" key="8">
    <source>
        <dbReference type="ARBA" id="ARBA00023002"/>
    </source>
</evidence>
<dbReference type="InterPro" id="IPR015802">
    <property type="entry name" value="Cu_amine_oxidase_N3"/>
</dbReference>
<comment type="cofactor">
    <cofactor evidence="3">
        <name>Zn(2+)</name>
        <dbReference type="ChEBI" id="CHEBI:29105"/>
    </cofactor>
</comment>
<protein>
    <recommendedName>
        <fullName evidence="13">Amine oxidase</fullName>
        <ecNumber evidence="13">1.4.3.-</ecNumber>
    </recommendedName>
</protein>
<evidence type="ECO:0000256" key="2">
    <source>
        <dbReference type="ARBA" id="ARBA00001936"/>
    </source>
</evidence>
<comment type="similarity">
    <text evidence="4 13">Belongs to the copper/topaquinone oxidase family.</text>
</comment>